<reference evidence="2 3" key="1">
    <citation type="submission" date="2018-07" db="EMBL/GenBank/DDBJ databases">
        <title>Complete genome sequence of Psychrobacillus sp. PB01, isolated from iceberg, and comparative genome analysis of Psychrobacillus strains.</title>
        <authorList>
            <person name="Lee P.C."/>
        </authorList>
    </citation>
    <scope>NUCLEOTIDE SEQUENCE [LARGE SCALE GENOMIC DNA]</scope>
    <source>
        <strain evidence="2 3">PB01</strain>
    </source>
</reference>
<organism evidence="2 3">
    <name type="scientific">Psychrobacillus glaciei</name>
    <dbReference type="NCBI Taxonomy" id="2283160"/>
    <lineage>
        <taxon>Bacteria</taxon>
        <taxon>Bacillati</taxon>
        <taxon>Bacillota</taxon>
        <taxon>Bacilli</taxon>
        <taxon>Bacillales</taxon>
        <taxon>Bacillaceae</taxon>
        <taxon>Psychrobacillus</taxon>
    </lineage>
</organism>
<dbReference type="KEGG" id="psyo:PB01_01355"/>
<proteinExistence type="predicted"/>
<feature type="transmembrane region" description="Helical" evidence="1">
    <location>
        <begin position="32"/>
        <end position="49"/>
    </location>
</feature>
<evidence type="ECO:0000256" key="1">
    <source>
        <dbReference type="SAM" id="Phobius"/>
    </source>
</evidence>
<dbReference type="RefSeq" id="WP_151698515.1">
    <property type="nucleotide sequence ID" value="NZ_CP031223.1"/>
</dbReference>
<keyword evidence="3" id="KW-1185">Reference proteome</keyword>
<evidence type="ECO:0000313" key="2">
    <source>
        <dbReference type="EMBL" id="QFF97567.1"/>
    </source>
</evidence>
<name>A0A5J6SMY5_9BACI</name>
<sequence length="62" mass="6878">MKYIKVFISIILIFFGSTLLNITIRGELMDNIIIKVLGGLTMLVGVVSGRRAIKKGKLKNVE</sequence>
<keyword evidence="1" id="KW-0812">Transmembrane</keyword>
<dbReference type="AlphaFoldDB" id="A0A5J6SMY5"/>
<feature type="transmembrane region" description="Helical" evidence="1">
    <location>
        <begin position="7"/>
        <end position="26"/>
    </location>
</feature>
<protein>
    <submittedName>
        <fullName evidence="2">Uncharacterized protein</fullName>
    </submittedName>
</protein>
<accession>A0A5J6SMY5</accession>
<dbReference type="Proteomes" id="UP000325517">
    <property type="component" value="Chromosome"/>
</dbReference>
<keyword evidence="1" id="KW-0472">Membrane</keyword>
<evidence type="ECO:0000313" key="3">
    <source>
        <dbReference type="Proteomes" id="UP000325517"/>
    </source>
</evidence>
<keyword evidence="1" id="KW-1133">Transmembrane helix</keyword>
<dbReference type="EMBL" id="CP031223">
    <property type="protein sequence ID" value="QFF97567.1"/>
    <property type="molecule type" value="Genomic_DNA"/>
</dbReference>
<gene>
    <name evidence="2" type="ORF">PB01_01355</name>
</gene>